<dbReference type="InterPro" id="IPR023614">
    <property type="entry name" value="Porin_dom_sf"/>
</dbReference>
<dbReference type="SUPFAM" id="SSF56935">
    <property type="entry name" value="Porins"/>
    <property type="match status" value="1"/>
</dbReference>
<organism evidence="13 14">
    <name type="scientific">Alloalcanivorax balearicus MACL04</name>
    <dbReference type="NCBI Taxonomy" id="1177182"/>
    <lineage>
        <taxon>Bacteria</taxon>
        <taxon>Pseudomonadati</taxon>
        <taxon>Pseudomonadota</taxon>
        <taxon>Gammaproteobacteria</taxon>
        <taxon>Oceanospirillales</taxon>
        <taxon>Alcanivoracaceae</taxon>
        <taxon>Alloalcanivorax</taxon>
    </lineage>
</organism>
<evidence type="ECO:0000256" key="8">
    <source>
        <dbReference type="ARBA" id="ARBA00023114"/>
    </source>
</evidence>
<name>A0ABT2R413_9GAMM</name>
<evidence type="ECO:0000256" key="7">
    <source>
        <dbReference type="ARBA" id="ARBA00023065"/>
    </source>
</evidence>
<comment type="caution">
    <text evidence="13">The sequence shown here is derived from an EMBL/GenBank/DDBJ whole genome shotgun (WGS) entry which is preliminary data.</text>
</comment>
<accession>A0ABT2R413</accession>
<evidence type="ECO:0000313" key="14">
    <source>
        <dbReference type="Proteomes" id="UP001064106"/>
    </source>
</evidence>
<gene>
    <name evidence="13" type="ORF">MA04_03822</name>
</gene>
<feature type="domain" description="Porin" evidence="12">
    <location>
        <begin position="12"/>
        <end position="332"/>
    </location>
</feature>
<comment type="subunit">
    <text evidence="2">Homotrimer.</text>
</comment>
<dbReference type="InterPro" id="IPR050298">
    <property type="entry name" value="Gram-neg_bact_OMP"/>
</dbReference>
<keyword evidence="8" id="KW-0626">Porin</keyword>
<keyword evidence="9" id="KW-0472">Membrane</keyword>
<evidence type="ECO:0000256" key="10">
    <source>
        <dbReference type="ARBA" id="ARBA00023237"/>
    </source>
</evidence>
<evidence type="ECO:0000259" key="12">
    <source>
        <dbReference type="Pfam" id="PF13609"/>
    </source>
</evidence>
<evidence type="ECO:0000313" key="13">
    <source>
        <dbReference type="EMBL" id="MCU5784522.1"/>
    </source>
</evidence>
<reference evidence="13" key="1">
    <citation type="submission" date="2012-09" db="EMBL/GenBank/DDBJ databases">
        <title>Genome Sequence of alkane-degrading Bacterium Alcanivorax balearicus MACL04.</title>
        <authorList>
            <person name="Lai Q."/>
            <person name="Shao Z."/>
        </authorList>
    </citation>
    <scope>NUCLEOTIDE SEQUENCE</scope>
    <source>
        <strain evidence="13">MACL04</strain>
    </source>
</reference>
<evidence type="ECO:0000256" key="9">
    <source>
        <dbReference type="ARBA" id="ARBA00023136"/>
    </source>
</evidence>
<dbReference type="EMBL" id="ARXS01000032">
    <property type="protein sequence ID" value="MCU5784522.1"/>
    <property type="molecule type" value="Genomic_DNA"/>
</dbReference>
<keyword evidence="14" id="KW-1185">Reference proteome</keyword>
<dbReference type="CDD" id="cd00342">
    <property type="entry name" value="gram_neg_porins"/>
    <property type="match status" value="1"/>
</dbReference>
<keyword evidence="3" id="KW-0813">Transport</keyword>
<evidence type="ECO:0000256" key="2">
    <source>
        <dbReference type="ARBA" id="ARBA00011233"/>
    </source>
</evidence>
<dbReference type="InterPro" id="IPR033900">
    <property type="entry name" value="Gram_neg_porin_domain"/>
</dbReference>
<evidence type="ECO:0000256" key="11">
    <source>
        <dbReference type="SAM" id="SignalP"/>
    </source>
</evidence>
<dbReference type="Gene3D" id="2.40.160.10">
    <property type="entry name" value="Porin"/>
    <property type="match status" value="1"/>
</dbReference>
<evidence type="ECO:0000256" key="5">
    <source>
        <dbReference type="ARBA" id="ARBA00022692"/>
    </source>
</evidence>
<dbReference type="Proteomes" id="UP001064106">
    <property type="component" value="Unassembled WGS sequence"/>
</dbReference>
<feature type="chain" id="PRO_5047293861" evidence="11">
    <location>
        <begin position="24"/>
        <end position="366"/>
    </location>
</feature>
<comment type="subcellular location">
    <subcellularLocation>
        <location evidence="1">Cell outer membrane</location>
        <topology evidence="1">Multi-pass membrane protein</topology>
    </subcellularLocation>
</comment>
<feature type="signal peptide" evidence="11">
    <location>
        <begin position="1"/>
        <end position="23"/>
    </location>
</feature>
<evidence type="ECO:0000256" key="6">
    <source>
        <dbReference type="ARBA" id="ARBA00022729"/>
    </source>
</evidence>
<evidence type="ECO:0000256" key="3">
    <source>
        <dbReference type="ARBA" id="ARBA00022448"/>
    </source>
</evidence>
<protein>
    <submittedName>
        <fullName evidence="13">Porin</fullName>
    </submittedName>
</protein>
<dbReference type="PANTHER" id="PTHR34501:SF9">
    <property type="entry name" value="MAJOR OUTER MEMBRANE PROTEIN P.IA"/>
    <property type="match status" value="1"/>
</dbReference>
<keyword evidence="4" id="KW-1134">Transmembrane beta strand</keyword>
<keyword evidence="6 11" id="KW-0732">Signal</keyword>
<sequence length="366" mass="39718">MNKKNFMTLGLALGLAASPALHAMTVIENDKNKLDIYGKLRLSLDYGRSDLGDTPDDPSAGLVDAGHSLSTNTTLIGLRGKHQLDGTYSLVWQLEQNFDPDSPRDRGLGNRDTFAGFQTPAGLFRFGIMDTPYKRNGIMLSRFTTTVADPQALLGRGSGGAQRLSLRAKNAIRWDQDFLDRRLKVALEYGSGQQDTEGVADDNGSDMWSVGLTWVGGDLVAGVAYVDWSKLYNDGDVSGFNAGANYRIGPARLGVVYDHLEADTVDFLNRDAYGAFVTWDLGPLYTIGAQWIHADESDAGDDEADQYSLVGTWHANQALDLYLAATTTINRGSGQYPTADYAHGDHINTVPGGDPEVLSVGMSYKF</sequence>
<evidence type="ECO:0000256" key="4">
    <source>
        <dbReference type="ARBA" id="ARBA00022452"/>
    </source>
</evidence>
<dbReference type="PANTHER" id="PTHR34501">
    <property type="entry name" value="PROTEIN YDDL-RELATED"/>
    <property type="match status" value="1"/>
</dbReference>
<dbReference type="Pfam" id="PF13609">
    <property type="entry name" value="Porin_4"/>
    <property type="match status" value="1"/>
</dbReference>
<keyword evidence="5" id="KW-0812">Transmembrane</keyword>
<keyword evidence="10" id="KW-0998">Cell outer membrane</keyword>
<evidence type="ECO:0000256" key="1">
    <source>
        <dbReference type="ARBA" id="ARBA00004571"/>
    </source>
</evidence>
<keyword evidence="7" id="KW-0406">Ion transport</keyword>
<proteinExistence type="predicted"/>